<evidence type="ECO:0000313" key="1">
    <source>
        <dbReference type="EMBL" id="MFC0564398.1"/>
    </source>
</evidence>
<proteinExistence type="predicted"/>
<comment type="caution">
    <text evidence="1">The sequence shown here is derived from an EMBL/GenBank/DDBJ whole genome shotgun (WGS) entry which is preliminary data.</text>
</comment>
<evidence type="ECO:0000313" key="2">
    <source>
        <dbReference type="Proteomes" id="UP001589894"/>
    </source>
</evidence>
<dbReference type="RefSeq" id="WP_377337398.1">
    <property type="nucleotide sequence ID" value="NZ_JBHLUE010000005.1"/>
</dbReference>
<keyword evidence="2" id="KW-1185">Reference proteome</keyword>
<protein>
    <submittedName>
        <fullName evidence="1">Uncharacterized protein</fullName>
    </submittedName>
</protein>
<dbReference type="EMBL" id="JBHLUE010000005">
    <property type="protein sequence ID" value="MFC0564398.1"/>
    <property type="molecule type" value="Genomic_DNA"/>
</dbReference>
<organism evidence="1 2">
    <name type="scientific">Plantactinospora siamensis</name>
    <dbReference type="NCBI Taxonomy" id="555372"/>
    <lineage>
        <taxon>Bacteria</taxon>
        <taxon>Bacillati</taxon>
        <taxon>Actinomycetota</taxon>
        <taxon>Actinomycetes</taxon>
        <taxon>Micromonosporales</taxon>
        <taxon>Micromonosporaceae</taxon>
        <taxon>Plantactinospora</taxon>
    </lineage>
</organism>
<gene>
    <name evidence="1" type="ORF">ACFFHU_09640</name>
</gene>
<accession>A0ABV6NWF6</accession>
<name>A0ABV6NWF6_9ACTN</name>
<dbReference type="Proteomes" id="UP001589894">
    <property type="component" value="Unassembled WGS sequence"/>
</dbReference>
<reference evidence="1 2" key="1">
    <citation type="submission" date="2024-09" db="EMBL/GenBank/DDBJ databases">
        <authorList>
            <person name="Sun Q."/>
            <person name="Mori K."/>
        </authorList>
    </citation>
    <scope>NUCLEOTIDE SEQUENCE [LARGE SCALE GENOMIC DNA]</scope>
    <source>
        <strain evidence="1 2">TBRC 2205</strain>
    </source>
</reference>
<sequence length="225" mass="24635">MVDAAICAPLRRIQNPTGDRHGPNTPHRRLTISKGERIMRTHKTAVAAVRRTKRAAASLTTAVAMTAGLVGVAAPASAATEPAGTVSTATTWEIVEPGSASGIATERQGSTPTFTVAAAGWHRLWGPVGVWTDHNGGWLSNSFHSRSSTLGVNFRCWWWRGSDTMWASITDGSGQIVARSRNMLCDGHWKTLIYRHAHRNTKYHMAIHLNPRGRNLAEVKAYDYW</sequence>